<keyword evidence="5 10" id="KW-0560">Oxidoreductase</keyword>
<accession>A0A0F7QM08</accession>
<evidence type="ECO:0000256" key="8">
    <source>
        <dbReference type="SAM" id="MobiDB-lite"/>
    </source>
</evidence>
<dbReference type="PROSITE" id="PS50835">
    <property type="entry name" value="IG_LIKE"/>
    <property type="match status" value="1"/>
</dbReference>
<reference evidence="12 14" key="4">
    <citation type="submission" date="2017-05" db="EMBL/GenBank/DDBJ databases">
        <authorList>
            <person name="Song R."/>
            <person name="Chenine A.L."/>
            <person name="Ruprecht R.M."/>
        </authorList>
    </citation>
    <scope>NUCLEOTIDE SEQUENCE [LARGE SCALE GENOMIC DNA]</scope>
    <source>
        <strain evidence="12 14">S567_C10_BS</strain>
    </source>
</reference>
<dbReference type="FunFam" id="1.10.630.10:FF:000018">
    <property type="entry name" value="Cytochrome P450 monooxygenase"/>
    <property type="match status" value="1"/>
</dbReference>
<dbReference type="SUPFAM" id="SSF48264">
    <property type="entry name" value="Cytochrome P450"/>
    <property type="match status" value="1"/>
</dbReference>
<comment type="cofactor">
    <cofactor evidence="1">
        <name>heme</name>
        <dbReference type="ChEBI" id="CHEBI:30413"/>
    </cofactor>
</comment>
<dbReference type="PATRIC" id="fig|287.1479.peg.5133"/>
<dbReference type="InterPro" id="IPR001128">
    <property type="entry name" value="Cyt_P450"/>
</dbReference>
<evidence type="ECO:0000256" key="4">
    <source>
        <dbReference type="ARBA" id="ARBA00022723"/>
    </source>
</evidence>
<dbReference type="PANTHER" id="PTHR46696">
    <property type="entry name" value="P450, PUTATIVE (EUROFUNG)-RELATED"/>
    <property type="match status" value="1"/>
</dbReference>
<evidence type="ECO:0000256" key="7">
    <source>
        <dbReference type="ARBA" id="ARBA00023033"/>
    </source>
</evidence>
<evidence type="ECO:0000256" key="3">
    <source>
        <dbReference type="ARBA" id="ARBA00022617"/>
    </source>
</evidence>
<evidence type="ECO:0000256" key="6">
    <source>
        <dbReference type="ARBA" id="ARBA00023004"/>
    </source>
</evidence>
<evidence type="ECO:0000259" key="9">
    <source>
        <dbReference type="PROSITE" id="PS50835"/>
    </source>
</evidence>
<reference evidence="13" key="2">
    <citation type="submission" date="2015-06" db="EMBL/GenBank/DDBJ databases">
        <authorList>
            <person name="Radhakrishnan Rajesh"/>
            <person name="Underwood Anthony"/>
            <person name="Al-Shahib Ali"/>
        </authorList>
    </citation>
    <scope>NUCLEOTIDE SEQUENCE [LARGE SCALE GENOMIC DNA]</scope>
    <source>
        <strain evidence="13">P19_London_7_VIM_2_05_10</strain>
    </source>
</reference>
<evidence type="ECO:0000256" key="2">
    <source>
        <dbReference type="ARBA" id="ARBA00010617"/>
    </source>
</evidence>
<dbReference type="EC" id="1.14.-.-" evidence="11"/>
<dbReference type="EC" id="1.14.15.12" evidence="10"/>
<reference evidence="10" key="3">
    <citation type="submission" date="2015-08" db="EMBL/GenBank/DDBJ databases">
        <title>Pseudomonas aeruginosa strain CCBH4851 chromosome region.</title>
        <authorList>
            <person name="Silveira M.C."/>
            <person name="Carvalho-Assef A.P.D."/>
            <person name="Albano R.M."/>
        </authorList>
    </citation>
    <scope>NUCLEOTIDE SEQUENCE</scope>
    <source>
        <strain evidence="10">CCBH4851</strain>
    </source>
</reference>
<dbReference type="EMBL" id="KT454971">
    <property type="protein sequence ID" value="ALI58718.1"/>
    <property type="molecule type" value="Genomic_DNA"/>
</dbReference>
<dbReference type="PRINTS" id="PR00359">
    <property type="entry name" value="BP450"/>
</dbReference>
<keyword evidence="4" id="KW-0479">Metal-binding</keyword>
<evidence type="ECO:0000256" key="1">
    <source>
        <dbReference type="ARBA" id="ARBA00001971"/>
    </source>
</evidence>
<keyword evidence="7" id="KW-0503">Monooxygenase</keyword>
<dbReference type="CDD" id="cd20625">
    <property type="entry name" value="CYP164-like"/>
    <property type="match status" value="1"/>
</dbReference>
<proteinExistence type="inferred from homology"/>
<reference evidence="11" key="1">
    <citation type="submission" date="2015-06" db="EMBL/GenBank/DDBJ databases">
        <authorList>
            <person name="Radhakrishnan R."/>
            <person name="Underwood A."/>
            <person name="Al-Shahib A."/>
        </authorList>
    </citation>
    <scope>NUCLEOTIDE SEQUENCE</scope>
    <source>
        <strain evidence="11">P19_London_7_VIM_2_05_10</strain>
    </source>
</reference>
<dbReference type="EMBL" id="CVVU01000276">
    <property type="protein sequence ID" value="CRQ12564.1"/>
    <property type="molecule type" value="Genomic_DNA"/>
</dbReference>
<feature type="region of interest" description="Disordered" evidence="8">
    <location>
        <begin position="1"/>
        <end position="22"/>
    </location>
</feature>
<evidence type="ECO:0000313" key="13">
    <source>
        <dbReference type="Proteomes" id="UP000045039"/>
    </source>
</evidence>
<dbReference type="SMR" id="A0A0F7QM08"/>
<dbReference type="EMBL" id="NFFZ01000006">
    <property type="protein sequence ID" value="OTI61696.1"/>
    <property type="molecule type" value="Genomic_DNA"/>
</dbReference>
<organism evidence="10">
    <name type="scientific">Pseudomonas aeruginosa</name>
    <dbReference type="NCBI Taxonomy" id="287"/>
    <lineage>
        <taxon>Bacteria</taxon>
        <taxon>Pseudomonadati</taxon>
        <taxon>Pseudomonadota</taxon>
        <taxon>Gammaproteobacteria</taxon>
        <taxon>Pseudomonadales</taxon>
        <taxon>Pseudomonadaceae</taxon>
        <taxon>Pseudomonas</taxon>
    </lineage>
</organism>
<dbReference type="Gene3D" id="1.10.630.10">
    <property type="entry name" value="Cytochrome P450"/>
    <property type="match status" value="1"/>
</dbReference>
<dbReference type="Proteomes" id="UP000194857">
    <property type="component" value="Unassembled WGS sequence"/>
</dbReference>
<dbReference type="InterPro" id="IPR002397">
    <property type="entry name" value="Cyt_P450_B"/>
</dbReference>
<comment type="similarity">
    <text evidence="2">Belongs to the cytochrome P450 family.</text>
</comment>
<evidence type="ECO:0000313" key="14">
    <source>
        <dbReference type="Proteomes" id="UP000194857"/>
    </source>
</evidence>
<sequence>MDDAFSEEGSAQPRHDAQRPALAPRSDGFDIHTYHPDFVADPYPLLRLIRSRAPVCRDQASIWWISRYADVSACLRDRRFSADPARLGAAGVRQGGASWFGHQQLQPLARFYDNFMLFNDAPRHTRLRRLFAPAFGPDAVRRWEARIEVLVEELLDSLLERREPDLLRDFAEPLTIRVAAELFGFPREDTGQLLPWGRDLAAGLDLAASHGDAGQINRSAAAFSDYLQRQARGWSDGSSRPPSGAAPSILDGAAMLEAGLGLEDLVAAYAMVFMAAFETTISMVGNATLALLTHPDQLDLLRRCPELAANAVEELLRFDGAVRGGVRCTLEEVEIGGQRIPPGEKVWLSFLAANRDPEMFAAPDRLQLQRANAKQHVAFAHGPHYCLGAYLARLELQCALRGLVRRRFALASEPTDLRWRRSSVFRTLERLPIVPEGDAQKTCE</sequence>
<dbReference type="GO" id="GO:0020037">
    <property type="term" value="F:heme binding"/>
    <property type="evidence" value="ECO:0007669"/>
    <property type="project" value="InterPro"/>
</dbReference>
<dbReference type="PANTHER" id="PTHR46696:SF1">
    <property type="entry name" value="CYTOCHROME P450 YJIB-RELATED"/>
    <property type="match status" value="1"/>
</dbReference>
<evidence type="ECO:0000313" key="10">
    <source>
        <dbReference type="EMBL" id="ALI58718.1"/>
    </source>
</evidence>
<keyword evidence="6" id="KW-0408">Iron</keyword>
<dbReference type="InterPro" id="IPR036396">
    <property type="entry name" value="Cyt_P450_sf"/>
</dbReference>
<dbReference type="GO" id="GO:0004497">
    <property type="term" value="F:monooxygenase activity"/>
    <property type="evidence" value="ECO:0007669"/>
    <property type="project" value="UniProtKB-KW"/>
</dbReference>
<evidence type="ECO:0000313" key="11">
    <source>
        <dbReference type="EMBL" id="CRQ12564.1"/>
    </source>
</evidence>
<keyword evidence="3" id="KW-0349">Heme</keyword>
<dbReference type="GO" id="GO:0016705">
    <property type="term" value="F:oxidoreductase activity, acting on paired donors, with incorporation or reduction of molecular oxygen"/>
    <property type="evidence" value="ECO:0007669"/>
    <property type="project" value="InterPro"/>
</dbReference>
<gene>
    <name evidence="10" type="primary">bioI</name>
    <name evidence="12" type="ORF">CAZ10_13405</name>
    <name evidence="10" type="ORF">CCBH4851_00012</name>
    <name evidence="11" type="ORF">PAERUG_P19_London_7_VIM_2_05_10_06846</name>
</gene>
<evidence type="ECO:0000256" key="5">
    <source>
        <dbReference type="ARBA" id="ARBA00023002"/>
    </source>
</evidence>
<accession>A0A1S1CAA1</accession>
<dbReference type="Proteomes" id="UP000045039">
    <property type="component" value="Unassembled WGS sequence"/>
</dbReference>
<protein>
    <submittedName>
        <fullName evidence="10 12">Cytochrome P450</fullName>
        <ecNumber evidence="10">1.14.15.12</ecNumber>
    </submittedName>
    <submittedName>
        <fullName evidence="11">Cytochrome P450 107B1</fullName>
        <ecNumber evidence="11">1.14.-.-</ecNumber>
    </submittedName>
</protein>
<dbReference type="RefSeq" id="WP_003116880.1">
    <property type="nucleotide sequence ID" value="NZ_AP014839.1"/>
</dbReference>
<evidence type="ECO:0000313" key="12">
    <source>
        <dbReference type="EMBL" id="OTI61696.1"/>
    </source>
</evidence>
<name>A0A0F7QM08_PSEAI</name>
<dbReference type="Pfam" id="PF00067">
    <property type="entry name" value="p450"/>
    <property type="match status" value="1"/>
</dbReference>
<feature type="domain" description="Ig-like" evidence="9">
    <location>
        <begin position="357"/>
        <end position="444"/>
    </location>
</feature>
<dbReference type="InterPro" id="IPR007110">
    <property type="entry name" value="Ig-like_dom"/>
</dbReference>
<dbReference type="GO" id="GO:0005506">
    <property type="term" value="F:iron ion binding"/>
    <property type="evidence" value="ECO:0007669"/>
    <property type="project" value="InterPro"/>
</dbReference>
<dbReference type="AlphaFoldDB" id="A0A0F7QM08"/>